<name>G2XP56_BOTF4</name>
<evidence type="ECO:0000313" key="2">
    <source>
        <dbReference type="EMBL" id="CCD42662.1"/>
    </source>
</evidence>
<feature type="transmembrane region" description="Helical" evidence="1">
    <location>
        <begin position="44"/>
        <end position="63"/>
    </location>
</feature>
<accession>G2XP56</accession>
<keyword evidence="1" id="KW-0472">Membrane</keyword>
<protein>
    <submittedName>
        <fullName evidence="2">Uncharacterized protein</fullName>
    </submittedName>
</protein>
<evidence type="ECO:0000313" key="3">
    <source>
        <dbReference type="Proteomes" id="UP000008177"/>
    </source>
</evidence>
<sequence>MLRYILLSSTLLLFSLVCSILHINKYMILSRQALKFHSRNWRELWRITMTWALIIGLSISITVSSSIPSTELLMVLPPLLNKIVVLTQVGMLIFKV</sequence>
<keyword evidence="1" id="KW-0812">Transmembrane</keyword>
<proteinExistence type="predicted"/>
<reference evidence="3" key="1">
    <citation type="journal article" date="2011" name="PLoS Genet.">
        <title>Genomic analysis of the necrotrophic fungal pathogens Sclerotinia sclerotiorum and Botrytis cinerea.</title>
        <authorList>
            <person name="Amselem J."/>
            <person name="Cuomo C.A."/>
            <person name="van Kan J.A."/>
            <person name="Viaud M."/>
            <person name="Benito E.P."/>
            <person name="Couloux A."/>
            <person name="Coutinho P.M."/>
            <person name="de Vries R.P."/>
            <person name="Dyer P.S."/>
            <person name="Fillinger S."/>
            <person name="Fournier E."/>
            <person name="Gout L."/>
            <person name="Hahn M."/>
            <person name="Kohn L."/>
            <person name="Lapalu N."/>
            <person name="Plummer K.M."/>
            <person name="Pradier J.M."/>
            <person name="Quevillon E."/>
            <person name="Sharon A."/>
            <person name="Simon A."/>
            <person name="ten Have A."/>
            <person name="Tudzynski B."/>
            <person name="Tudzynski P."/>
            <person name="Wincker P."/>
            <person name="Andrew M."/>
            <person name="Anthouard V."/>
            <person name="Beever R.E."/>
            <person name="Beffa R."/>
            <person name="Benoit I."/>
            <person name="Bouzid O."/>
            <person name="Brault B."/>
            <person name="Chen Z."/>
            <person name="Choquer M."/>
            <person name="Collemare J."/>
            <person name="Cotton P."/>
            <person name="Danchin E.G."/>
            <person name="Da Silva C."/>
            <person name="Gautier A."/>
            <person name="Giraud C."/>
            <person name="Giraud T."/>
            <person name="Gonzalez C."/>
            <person name="Grossetete S."/>
            <person name="Guldener U."/>
            <person name="Henrissat B."/>
            <person name="Howlett B.J."/>
            <person name="Kodira C."/>
            <person name="Kretschmer M."/>
            <person name="Lappartient A."/>
            <person name="Leroch M."/>
            <person name="Levis C."/>
            <person name="Mauceli E."/>
            <person name="Neuveglise C."/>
            <person name="Oeser B."/>
            <person name="Pearson M."/>
            <person name="Poulain J."/>
            <person name="Poussereau N."/>
            <person name="Quesneville H."/>
            <person name="Rascle C."/>
            <person name="Schumacher J."/>
            <person name="Segurens B."/>
            <person name="Sexton A."/>
            <person name="Silva E."/>
            <person name="Sirven C."/>
            <person name="Soanes D.M."/>
            <person name="Talbot N.J."/>
            <person name="Templeton M."/>
            <person name="Yandava C."/>
            <person name="Yarden O."/>
            <person name="Zeng Q."/>
            <person name="Rollins J.A."/>
            <person name="Lebrun M.H."/>
            <person name="Dickman M."/>
        </authorList>
    </citation>
    <scope>NUCLEOTIDE SEQUENCE [LARGE SCALE GENOMIC DNA]</scope>
    <source>
        <strain evidence="3">T4</strain>
    </source>
</reference>
<dbReference type="HOGENOM" id="CLU_2359445_0_0_1"/>
<dbReference type="Proteomes" id="UP000008177">
    <property type="component" value="Unplaced contigs"/>
</dbReference>
<dbReference type="AlphaFoldDB" id="G2XP56"/>
<dbReference type="InParanoid" id="G2XP56"/>
<evidence type="ECO:0000256" key="1">
    <source>
        <dbReference type="SAM" id="Phobius"/>
    </source>
</evidence>
<feature type="transmembrane region" description="Helical" evidence="1">
    <location>
        <begin position="6"/>
        <end position="23"/>
    </location>
</feature>
<gene>
    <name evidence="2" type="ORF">BofuT4_uP074640.1</name>
</gene>
<dbReference type="EMBL" id="FQ790247">
    <property type="protein sequence ID" value="CCD42662.1"/>
    <property type="molecule type" value="Genomic_DNA"/>
</dbReference>
<feature type="transmembrane region" description="Helical" evidence="1">
    <location>
        <begin position="75"/>
        <end position="94"/>
    </location>
</feature>
<keyword evidence="1" id="KW-1133">Transmembrane helix</keyword>
<organism evidence="2 3">
    <name type="scientific">Botryotinia fuckeliana (strain T4)</name>
    <name type="common">Noble rot fungus</name>
    <name type="synonym">Botrytis cinerea</name>
    <dbReference type="NCBI Taxonomy" id="999810"/>
    <lineage>
        <taxon>Eukaryota</taxon>
        <taxon>Fungi</taxon>
        <taxon>Dikarya</taxon>
        <taxon>Ascomycota</taxon>
        <taxon>Pezizomycotina</taxon>
        <taxon>Leotiomycetes</taxon>
        <taxon>Helotiales</taxon>
        <taxon>Sclerotiniaceae</taxon>
        <taxon>Botrytis</taxon>
    </lineage>
</organism>